<dbReference type="CDD" id="cd04471">
    <property type="entry name" value="S1_RNase_R"/>
    <property type="match status" value="1"/>
</dbReference>
<evidence type="ECO:0000256" key="2">
    <source>
        <dbReference type="ARBA" id="ARBA00022490"/>
    </source>
</evidence>
<evidence type="ECO:0000259" key="9">
    <source>
        <dbReference type="PROSITE" id="PS50126"/>
    </source>
</evidence>
<dbReference type="GO" id="GO:0006402">
    <property type="term" value="P:mRNA catabolic process"/>
    <property type="evidence" value="ECO:0007669"/>
    <property type="project" value="TreeGrafter"/>
</dbReference>
<evidence type="ECO:0000256" key="4">
    <source>
        <dbReference type="ARBA" id="ARBA00022801"/>
    </source>
</evidence>
<dbReference type="GO" id="GO:0005829">
    <property type="term" value="C:cytosol"/>
    <property type="evidence" value="ECO:0007669"/>
    <property type="project" value="TreeGrafter"/>
</dbReference>
<comment type="function">
    <text evidence="7">3'-5' exoribonuclease that releases 5'-nucleoside monophosphates and is involved in maturation of structured RNAs.</text>
</comment>
<dbReference type="GO" id="GO:0003723">
    <property type="term" value="F:RNA binding"/>
    <property type="evidence" value="ECO:0007669"/>
    <property type="project" value="UniProtKB-UniRule"/>
</dbReference>
<accession>A0A255XYQ3</accession>
<dbReference type="Gene3D" id="2.40.50.140">
    <property type="entry name" value="Nucleic acid-binding proteins"/>
    <property type="match status" value="1"/>
</dbReference>
<dbReference type="SMART" id="SM00955">
    <property type="entry name" value="RNB"/>
    <property type="match status" value="1"/>
</dbReference>
<dbReference type="Pfam" id="PF17876">
    <property type="entry name" value="CSD2"/>
    <property type="match status" value="1"/>
</dbReference>
<name>A0A255XYQ3_9PROT</name>
<gene>
    <name evidence="7 10" type="primary">rnr</name>
    <name evidence="10" type="ORF">CHR90_00780</name>
</gene>
<evidence type="ECO:0000256" key="8">
    <source>
        <dbReference type="SAM" id="MobiDB-lite"/>
    </source>
</evidence>
<dbReference type="PROSITE" id="PS50126">
    <property type="entry name" value="S1"/>
    <property type="match status" value="1"/>
</dbReference>
<dbReference type="InterPro" id="IPR011805">
    <property type="entry name" value="RNase_R"/>
</dbReference>
<keyword evidence="11" id="KW-1185">Reference proteome</keyword>
<keyword evidence="3 7" id="KW-0540">Nuclease</keyword>
<dbReference type="InterPro" id="IPR003029">
    <property type="entry name" value="S1_domain"/>
</dbReference>
<dbReference type="PANTHER" id="PTHR23355">
    <property type="entry name" value="RIBONUCLEASE"/>
    <property type="match status" value="1"/>
</dbReference>
<dbReference type="InterPro" id="IPR022966">
    <property type="entry name" value="RNase_II/R_CS"/>
</dbReference>
<evidence type="ECO:0000256" key="6">
    <source>
        <dbReference type="ARBA" id="ARBA00022884"/>
    </source>
</evidence>
<feature type="region of interest" description="Disordered" evidence="8">
    <location>
        <begin position="720"/>
        <end position="753"/>
    </location>
</feature>
<dbReference type="PROSITE" id="PS01175">
    <property type="entry name" value="RIBONUCLEASE_II"/>
    <property type="match status" value="1"/>
</dbReference>
<sequence>MTNYPPKKKTAAPFPTREQVLEFLKDNPDAGRRQIARAFGITGDERLELKILLKQMDRDGQLEGGPRRVEPLPSVAVIQIRSVTLDGEPIAEPVGWSRDEAPPKIFIADNGKIGVVGLGDRLLAKLERQGRDYLALPIRRLTFTPQTVVGVFEKTPTGGFIKPSDKRDRDEYRVSRADVGDAKSGELVKAELVPQRGTAEKRVKIVERMGIFGEPRTFSLATIAASGIPLDQPEDAAKEAAAATPEELGDRADLRAVPLVTIDGSDARDFDDAVFAEPDSDPDNQGGWHLLVAIADVAHYVLPGSALDKSAQDRGNSVYFPDRVVPMLPEELSNDLCSLRPNEDRACMAVHIWIDAKGRKLSHRFVRGLMRSKARLTYEQVQAAVDGHAEELTAPLLEPVIQPLYGAFRALLKARDERGTLDLDIPERVVSVDRETGAVLGINTRLRLDSHKLIEEFMVLANVCAAESLEGALQPCVYRIHDQPAMEKLTALRDFLKSLDLVLAKGQVLTPKHFSALLDKAAGTPYAQMVSQMVLRSQAQACYSTENIGHFGLALRRYAHFTSPIRRYADLLVHRALIRGLHLPGRGALPEGQDAESIEKICDHITMTERRAAAAEREVQDRYTAAYLTGRQGEMFPGRITGVTRFGLFVQLQETGADGLIPIRTLPSDFYHHDEKAHALVGDRNGRIFRLGDILTVQLVEADLVTGGVVLALVEGEETSGGQLMPTSGTRRAAKARPERRGGTMEKRKKPRR</sequence>
<evidence type="ECO:0000256" key="3">
    <source>
        <dbReference type="ARBA" id="ARBA00022722"/>
    </source>
</evidence>
<evidence type="ECO:0000313" key="10">
    <source>
        <dbReference type="EMBL" id="OYQ22052.1"/>
    </source>
</evidence>
<evidence type="ECO:0000256" key="5">
    <source>
        <dbReference type="ARBA" id="ARBA00022839"/>
    </source>
</evidence>
<dbReference type="HAMAP" id="MF_01895">
    <property type="entry name" value="RNase_R"/>
    <property type="match status" value="1"/>
</dbReference>
<dbReference type="AlphaFoldDB" id="A0A255XYQ3"/>
<keyword evidence="5 7" id="KW-0269">Exonuclease</keyword>
<comment type="catalytic activity">
    <reaction evidence="1 7">
        <text>Exonucleolytic cleavage in the 3'- to 5'-direction to yield nucleoside 5'-phosphates.</text>
        <dbReference type="EC" id="3.1.13.1"/>
    </reaction>
</comment>
<dbReference type="GO" id="GO:0008859">
    <property type="term" value="F:exoribonuclease II activity"/>
    <property type="evidence" value="ECO:0007669"/>
    <property type="project" value="UniProtKB-UniRule"/>
</dbReference>
<dbReference type="InterPro" id="IPR040476">
    <property type="entry name" value="CSD2"/>
</dbReference>
<protein>
    <recommendedName>
        <fullName evidence="7">Ribonuclease R</fullName>
        <shortName evidence="7">RNase R</shortName>
        <ecNumber evidence="7">3.1.13.1</ecNumber>
    </recommendedName>
</protein>
<dbReference type="InterPro" id="IPR004476">
    <property type="entry name" value="RNase_II/RNase_R"/>
</dbReference>
<feature type="compositionally biased region" description="Basic and acidic residues" evidence="8">
    <location>
        <begin position="736"/>
        <end position="746"/>
    </location>
</feature>
<dbReference type="InterPro" id="IPR001900">
    <property type="entry name" value="RNase_II/R"/>
</dbReference>
<keyword evidence="4 7" id="KW-0378">Hydrolase</keyword>
<dbReference type="Pfam" id="PF00773">
    <property type="entry name" value="RNB"/>
    <property type="match status" value="1"/>
</dbReference>
<dbReference type="OrthoDB" id="9764149at2"/>
<keyword evidence="2 7" id="KW-0963">Cytoplasm</keyword>
<dbReference type="InterPro" id="IPR012340">
    <property type="entry name" value="NA-bd_OB-fold"/>
</dbReference>
<comment type="similarity">
    <text evidence="7">Belongs to the RNR ribonuclease family. RNase R subfamily.</text>
</comment>
<dbReference type="Proteomes" id="UP000216361">
    <property type="component" value="Unassembled WGS sequence"/>
</dbReference>
<proteinExistence type="inferred from homology"/>
<dbReference type="SMART" id="SM00316">
    <property type="entry name" value="S1"/>
    <property type="match status" value="1"/>
</dbReference>
<dbReference type="EMBL" id="NOXS01000016">
    <property type="protein sequence ID" value="OYQ22052.1"/>
    <property type="molecule type" value="Genomic_DNA"/>
</dbReference>
<dbReference type="PANTHER" id="PTHR23355:SF9">
    <property type="entry name" value="DIS3-LIKE EXONUCLEASE 2"/>
    <property type="match status" value="1"/>
</dbReference>
<feature type="compositionally biased region" description="Polar residues" evidence="8">
    <location>
        <begin position="720"/>
        <end position="730"/>
    </location>
</feature>
<comment type="caution">
    <text evidence="10">The sequence shown here is derived from an EMBL/GenBank/DDBJ whole genome shotgun (WGS) entry which is preliminary data.</text>
</comment>
<dbReference type="InterPro" id="IPR050180">
    <property type="entry name" value="RNR_Ribonuclease"/>
</dbReference>
<evidence type="ECO:0000256" key="1">
    <source>
        <dbReference type="ARBA" id="ARBA00001849"/>
    </source>
</evidence>
<dbReference type="EC" id="3.1.13.1" evidence="7"/>
<evidence type="ECO:0000313" key="11">
    <source>
        <dbReference type="Proteomes" id="UP000216361"/>
    </source>
</evidence>
<reference evidence="10 11" key="1">
    <citation type="submission" date="2017-07" db="EMBL/GenBank/DDBJ databases">
        <title>Elstera cyanobacteriorum sp. nov., a novel bacterium isolated from cyanobacterial aggregates in a eutrophic lake.</title>
        <authorList>
            <person name="Cai H."/>
        </authorList>
    </citation>
    <scope>NUCLEOTIDE SEQUENCE [LARGE SCALE GENOMIC DNA]</scope>
    <source>
        <strain evidence="10 11">TH019</strain>
    </source>
</reference>
<dbReference type="Pfam" id="PF00575">
    <property type="entry name" value="S1"/>
    <property type="match status" value="1"/>
</dbReference>
<dbReference type="SUPFAM" id="SSF50249">
    <property type="entry name" value="Nucleic acid-binding proteins"/>
    <property type="match status" value="2"/>
</dbReference>
<feature type="domain" description="S1 motif" evidence="9">
    <location>
        <begin position="633"/>
        <end position="714"/>
    </location>
</feature>
<organism evidence="10 11">
    <name type="scientific">Elstera cyanobacteriorum</name>
    <dbReference type="NCBI Taxonomy" id="2022747"/>
    <lineage>
        <taxon>Bacteria</taxon>
        <taxon>Pseudomonadati</taxon>
        <taxon>Pseudomonadota</taxon>
        <taxon>Alphaproteobacteria</taxon>
        <taxon>Rhodospirillales</taxon>
        <taxon>Rhodospirillaceae</taxon>
        <taxon>Elstera</taxon>
    </lineage>
</organism>
<dbReference type="NCBIfam" id="TIGR00358">
    <property type="entry name" value="3_prime_RNase"/>
    <property type="match status" value="1"/>
</dbReference>
<dbReference type="RefSeq" id="WP_094406735.1">
    <property type="nucleotide sequence ID" value="NZ_BMJZ01000001.1"/>
</dbReference>
<keyword evidence="6 7" id="KW-0694">RNA-binding</keyword>
<evidence type="ECO:0000256" key="7">
    <source>
        <dbReference type="HAMAP-Rule" id="MF_01895"/>
    </source>
</evidence>
<dbReference type="NCBIfam" id="TIGR02063">
    <property type="entry name" value="RNase_R"/>
    <property type="match status" value="1"/>
</dbReference>
<comment type="subcellular location">
    <subcellularLocation>
        <location evidence="7">Cytoplasm</location>
    </subcellularLocation>
</comment>